<dbReference type="Proteomes" id="UP000271031">
    <property type="component" value="Unassembled WGS sequence"/>
</dbReference>
<dbReference type="EMBL" id="RHHQ01000012">
    <property type="protein sequence ID" value="RNB87385.1"/>
    <property type="molecule type" value="Genomic_DNA"/>
</dbReference>
<dbReference type="RefSeq" id="WP_122919083.1">
    <property type="nucleotide sequence ID" value="NZ_RHHQ01000012.1"/>
</dbReference>
<sequence length="70" mass="8625">MRYQRRNLKTLLRRIRTVIKTVFGMPDYDRYLDHWYRTHAKPGEFPMSEKEYYVCALKDRYERGGVSRCC</sequence>
<keyword evidence="2" id="KW-1185">Reference proteome</keyword>
<accession>A0A3M8DJ34</accession>
<evidence type="ECO:0000313" key="1">
    <source>
        <dbReference type="EMBL" id="RNB87385.1"/>
    </source>
</evidence>
<evidence type="ECO:0000313" key="2">
    <source>
        <dbReference type="Proteomes" id="UP000271031"/>
    </source>
</evidence>
<comment type="caution">
    <text evidence="1">The sequence shown here is derived from an EMBL/GenBank/DDBJ whole genome shotgun (WGS) entry which is preliminary data.</text>
</comment>
<dbReference type="Pfam" id="PF04328">
    <property type="entry name" value="Sel_put"/>
    <property type="match status" value="1"/>
</dbReference>
<gene>
    <name evidence="1" type="ORF">EDM56_17135</name>
</gene>
<name>A0A3M8DJ34_9BACL</name>
<proteinExistence type="predicted"/>
<dbReference type="InterPro" id="IPR007423">
    <property type="entry name" value="Sel_put"/>
</dbReference>
<protein>
    <submittedName>
        <fullName evidence="1">YbdD/YjiX family protein</fullName>
    </submittedName>
</protein>
<dbReference type="AlphaFoldDB" id="A0A3M8DJ34"/>
<dbReference type="OrthoDB" id="9814284at2"/>
<reference evidence="1 2" key="1">
    <citation type="submission" date="2018-10" db="EMBL/GenBank/DDBJ databases">
        <title>Phylogenomics of Brevibacillus.</title>
        <authorList>
            <person name="Dunlap C."/>
        </authorList>
    </citation>
    <scope>NUCLEOTIDE SEQUENCE [LARGE SCALE GENOMIC DNA]</scope>
    <source>
        <strain evidence="1 2">JCM 15716</strain>
    </source>
</reference>
<organism evidence="1 2">
    <name type="scientific">Brevibacillus fluminis</name>
    <dbReference type="NCBI Taxonomy" id="511487"/>
    <lineage>
        <taxon>Bacteria</taxon>
        <taxon>Bacillati</taxon>
        <taxon>Bacillota</taxon>
        <taxon>Bacilli</taxon>
        <taxon>Bacillales</taxon>
        <taxon>Paenibacillaceae</taxon>
        <taxon>Brevibacillus</taxon>
    </lineage>
</organism>